<dbReference type="InterPro" id="IPR013762">
    <property type="entry name" value="Integrase-like_cat_sf"/>
</dbReference>
<dbReference type="PANTHER" id="PTHR30349:SF41">
    <property type="entry name" value="INTEGRASE_RECOMBINASE PROTEIN MJ0367-RELATED"/>
    <property type="match status" value="1"/>
</dbReference>
<dbReference type="Proteomes" id="UP000474024">
    <property type="component" value="Unassembled WGS sequence"/>
</dbReference>
<keyword evidence="6" id="KW-1185">Reference proteome</keyword>
<comment type="caution">
    <text evidence="5">The sequence shown here is derived from an EMBL/GenBank/DDBJ whole genome shotgun (WGS) entry which is preliminary data.</text>
</comment>
<dbReference type="GO" id="GO:0015074">
    <property type="term" value="P:DNA integration"/>
    <property type="evidence" value="ECO:0007669"/>
    <property type="project" value="InterPro"/>
</dbReference>
<evidence type="ECO:0000256" key="1">
    <source>
        <dbReference type="ARBA" id="ARBA00008857"/>
    </source>
</evidence>
<protein>
    <submittedName>
        <fullName evidence="5">Tyrosine-type recombinase/integrase</fullName>
    </submittedName>
</protein>
<keyword evidence="3" id="KW-0233">DNA recombination</keyword>
<dbReference type="RefSeq" id="WP_154428874.1">
    <property type="nucleotide sequence ID" value="NZ_VUNI01000003.1"/>
</dbReference>
<dbReference type="EMBL" id="VUNI01000003">
    <property type="protein sequence ID" value="MST74093.1"/>
    <property type="molecule type" value="Genomic_DNA"/>
</dbReference>
<sequence>MDGKRRCLSSVFDYLFRNKRIAENPMLQIDRIKYKKTIKRPLNETEIEEIKIGCEKYGRNRIRNYAMLLFMIDTGLRVSEISNIKLSDIDFDKMTVKALGKGNKERFVYFTGRTKIRLREYMKTRKDVNIYACDSTNISNIPLFASSRAPYKNLSPRAIEDVLTMIGKKTGIHIHPHLMRATGATLWHKNGMPIDMCADLLGHSNLNTVMTYVKNSPDQMQAEYRKLGNIA</sequence>
<dbReference type="GO" id="GO:0003677">
    <property type="term" value="F:DNA binding"/>
    <property type="evidence" value="ECO:0007669"/>
    <property type="project" value="UniProtKB-KW"/>
</dbReference>
<dbReference type="SUPFAM" id="SSF56349">
    <property type="entry name" value="DNA breaking-rejoining enzymes"/>
    <property type="match status" value="1"/>
</dbReference>
<dbReference type="InterPro" id="IPR011010">
    <property type="entry name" value="DNA_brk_join_enz"/>
</dbReference>
<dbReference type="Gene3D" id="1.10.443.10">
    <property type="entry name" value="Intergrase catalytic core"/>
    <property type="match status" value="1"/>
</dbReference>
<name>A0A6L5YNH9_9FIRM</name>
<dbReference type="InterPro" id="IPR050090">
    <property type="entry name" value="Tyrosine_recombinase_XerCD"/>
</dbReference>
<dbReference type="AlphaFoldDB" id="A0A6L5YNH9"/>
<dbReference type="GO" id="GO:0006310">
    <property type="term" value="P:DNA recombination"/>
    <property type="evidence" value="ECO:0007669"/>
    <property type="project" value="UniProtKB-KW"/>
</dbReference>
<gene>
    <name evidence="5" type="ORF">FYJ75_03450</name>
</gene>
<evidence type="ECO:0000256" key="2">
    <source>
        <dbReference type="ARBA" id="ARBA00023125"/>
    </source>
</evidence>
<dbReference type="PROSITE" id="PS51898">
    <property type="entry name" value="TYR_RECOMBINASE"/>
    <property type="match status" value="1"/>
</dbReference>
<organism evidence="5 6">
    <name type="scientific">Roseburia porci</name>
    <dbReference type="NCBI Taxonomy" id="2605790"/>
    <lineage>
        <taxon>Bacteria</taxon>
        <taxon>Bacillati</taxon>
        <taxon>Bacillota</taxon>
        <taxon>Clostridia</taxon>
        <taxon>Lachnospirales</taxon>
        <taxon>Lachnospiraceae</taxon>
        <taxon>Roseburia</taxon>
    </lineage>
</organism>
<dbReference type="CDD" id="cd00397">
    <property type="entry name" value="DNA_BRE_C"/>
    <property type="match status" value="1"/>
</dbReference>
<proteinExistence type="inferred from homology"/>
<evidence type="ECO:0000313" key="5">
    <source>
        <dbReference type="EMBL" id="MST74093.1"/>
    </source>
</evidence>
<keyword evidence="2" id="KW-0238">DNA-binding</keyword>
<comment type="similarity">
    <text evidence="1">Belongs to the 'phage' integrase family.</text>
</comment>
<evidence type="ECO:0000259" key="4">
    <source>
        <dbReference type="PROSITE" id="PS51898"/>
    </source>
</evidence>
<dbReference type="InterPro" id="IPR002104">
    <property type="entry name" value="Integrase_catalytic"/>
</dbReference>
<evidence type="ECO:0000313" key="6">
    <source>
        <dbReference type="Proteomes" id="UP000474024"/>
    </source>
</evidence>
<reference evidence="5 6" key="1">
    <citation type="submission" date="2019-08" db="EMBL/GenBank/DDBJ databases">
        <title>In-depth cultivation of the pig gut microbiome towards novel bacterial diversity and tailored functional studies.</title>
        <authorList>
            <person name="Wylensek D."/>
            <person name="Hitch T.C.A."/>
            <person name="Clavel T."/>
        </authorList>
    </citation>
    <scope>NUCLEOTIDE SEQUENCE [LARGE SCALE GENOMIC DNA]</scope>
    <source>
        <strain evidence="5 6">MUC/MUC-530-WT-4D</strain>
    </source>
</reference>
<evidence type="ECO:0000256" key="3">
    <source>
        <dbReference type="ARBA" id="ARBA00023172"/>
    </source>
</evidence>
<feature type="domain" description="Tyr recombinase" evidence="4">
    <location>
        <begin position="37"/>
        <end position="225"/>
    </location>
</feature>
<dbReference type="PANTHER" id="PTHR30349">
    <property type="entry name" value="PHAGE INTEGRASE-RELATED"/>
    <property type="match status" value="1"/>
</dbReference>
<dbReference type="Pfam" id="PF00589">
    <property type="entry name" value="Phage_integrase"/>
    <property type="match status" value="1"/>
</dbReference>
<accession>A0A6L5YNH9</accession>